<evidence type="ECO:0000313" key="6">
    <source>
        <dbReference type="Proteomes" id="UP000268321"/>
    </source>
</evidence>
<reference evidence="6" key="1">
    <citation type="journal article" date="2018" name="Nat. Microbiol.">
        <title>Leveraging single-cell genomics to expand the fungal tree of life.</title>
        <authorList>
            <person name="Ahrendt S.R."/>
            <person name="Quandt C.A."/>
            <person name="Ciobanu D."/>
            <person name="Clum A."/>
            <person name="Salamov A."/>
            <person name="Andreopoulos B."/>
            <person name="Cheng J.F."/>
            <person name="Woyke T."/>
            <person name="Pelin A."/>
            <person name="Henrissat B."/>
            <person name="Reynolds N.K."/>
            <person name="Benny G.L."/>
            <person name="Smith M.E."/>
            <person name="James T.Y."/>
            <person name="Grigoriev I.V."/>
        </authorList>
    </citation>
    <scope>NUCLEOTIDE SEQUENCE [LARGE SCALE GENOMIC DNA]</scope>
    <source>
        <strain evidence="6">Baker2002</strain>
    </source>
</reference>
<accession>A0A4P9ZDN9</accession>
<dbReference type="OrthoDB" id="5600002at2759"/>
<dbReference type="Proteomes" id="UP000268321">
    <property type="component" value="Unassembled WGS sequence"/>
</dbReference>
<evidence type="ECO:0000256" key="3">
    <source>
        <dbReference type="ARBA" id="ARBA00023163"/>
    </source>
</evidence>
<feature type="non-terminal residue" evidence="5">
    <location>
        <position position="196"/>
    </location>
</feature>
<proteinExistence type="predicted"/>
<dbReference type="PROSITE" id="PS50896">
    <property type="entry name" value="LISH"/>
    <property type="match status" value="1"/>
</dbReference>
<dbReference type="PANTHER" id="PTHR45093">
    <property type="entry name" value="TRANSCRIPTION ACTIVATOR MSS11"/>
    <property type="match status" value="1"/>
</dbReference>
<dbReference type="EMBL" id="ML004468">
    <property type="protein sequence ID" value="RKP30020.1"/>
    <property type="molecule type" value="Genomic_DNA"/>
</dbReference>
<dbReference type="PANTHER" id="PTHR45093:SF2">
    <property type="entry name" value="LISH DOMAIN-CONTAINING PROTEIN"/>
    <property type="match status" value="1"/>
</dbReference>
<dbReference type="AlphaFoldDB" id="A0A4P9ZDN9"/>
<gene>
    <name evidence="5" type="ORF">METBISCDRAFT_17220</name>
</gene>
<protein>
    <submittedName>
        <fullName evidence="5">Uncharacterized protein</fullName>
    </submittedName>
</protein>
<evidence type="ECO:0000256" key="4">
    <source>
        <dbReference type="ARBA" id="ARBA00023242"/>
    </source>
</evidence>
<keyword evidence="2" id="KW-0805">Transcription regulation</keyword>
<keyword evidence="3" id="KW-0804">Transcription</keyword>
<organism evidence="5 6">
    <name type="scientific">Metschnikowia bicuspidata</name>
    <dbReference type="NCBI Taxonomy" id="27322"/>
    <lineage>
        <taxon>Eukaryota</taxon>
        <taxon>Fungi</taxon>
        <taxon>Dikarya</taxon>
        <taxon>Ascomycota</taxon>
        <taxon>Saccharomycotina</taxon>
        <taxon>Pichiomycetes</taxon>
        <taxon>Metschnikowiaceae</taxon>
        <taxon>Metschnikowia</taxon>
    </lineage>
</organism>
<dbReference type="InterPro" id="IPR006594">
    <property type="entry name" value="LisH"/>
</dbReference>
<keyword evidence="6" id="KW-1185">Reference proteome</keyword>
<evidence type="ECO:0000256" key="2">
    <source>
        <dbReference type="ARBA" id="ARBA00023015"/>
    </source>
</evidence>
<evidence type="ECO:0000313" key="5">
    <source>
        <dbReference type="EMBL" id="RKP30020.1"/>
    </source>
</evidence>
<keyword evidence="4" id="KW-0539">Nucleus</keyword>
<evidence type="ECO:0000256" key="1">
    <source>
        <dbReference type="ARBA" id="ARBA00004123"/>
    </source>
</evidence>
<comment type="subcellular location">
    <subcellularLocation>
        <location evidence="1">Nucleus</location>
    </subcellularLocation>
</comment>
<dbReference type="GO" id="GO:0005634">
    <property type="term" value="C:nucleus"/>
    <property type="evidence" value="ECO:0007669"/>
    <property type="project" value="UniProtKB-SubCell"/>
</dbReference>
<name>A0A4P9ZDN9_9ASCO</name>
<dbReference type="SMART" id="SM00667">
    <property type="entry name" value="LisH"/>
    <property type="match status" value="1"/>
</dbReference>
<sequence length="196" mass="21978">MNSSTFSETTRPVLNSSRSVSDTLAASAKQLLNAYIYEFLIKNMLPQTAKCFVSEADVPSVPCNLTYSSTRTSPVLATGDKDDAGTPQPSVVNQLLEDHNIPNLAVSMGSPQGFLYEWWHVFWDIFQASHDRKASPAAAQYHQMQSFKQTQFEMLHMENAHSMANLTSMQAQLQMNNLHQHAVASQQQQQQQQPMQ</sequence>